<evidence type="ECO:0000313" key="9">
    <source>
        <dbReference type="Proteomes" id="UP001565927"/>
    </source>
</evidence>
<feature type="signal peptide" evidence="6">
    <location>
        <begin position="1"/>
        <end position="21"/>
    </location>
</feature>
<evidence type="ECO:0000256" key="5">
    <source>
        <dbReference type="SAM" id="MobiDB-lite"/>
    </source>
</evidence>
<dbReference type="InterPro" id="IPR006311">
    <property type="entry name" value="TAT_signal"/>
</dbReference>
<gene>
    <name evidence="8" type="ORF">AB2L27_15520</name>
</gene>
<proteinExistence type="inferred from homology"/>
<feature type="region of interest" description="Disordered" evidence="5">
    <location>
        <begin position="27"/>
        <end position="52"/>
    </location>
</feature>
<dbReference type="PROSITE" id="PS51318">
    <property type="entry name" value="TAT"/>
    <property type="match status" value="1"/>
</dbReference>
<evidence type="ECO:0000256" key="6">
    <source>
        <dbReference type="SAM" id="SignalP"/>
    </source>
</evidence>
<comment type="similarity">
    <text evidence="2">Belongs to the bacterial solute-binding protein 8 family.</text>
</comment>
<evidence type="ECO:0000313" key="8">
    <source>
        <dbReference type="EMBL" id="MEZ0166168.1"/>
    </source>
</evidence>
<evidence type="ECO:0000259" key="7">
    <source>
        <dbReference type="PROSITE" id="PS50983"/>
    </source>
</evidence>
<dbReference type="PANTHER" id="PTHR30532">
    <property type="entry name" value="IRON III DICITRATE-BINDING PERIPLASMIC PROTEIN"/>
    <property type="match status" value="1"/>
</dbReference>
<dbReference type="InterPro" id="IPR051313">
    <property type="entry name" value="Bact_iron-sidero_bind"/>
</dbReference>
<dbReference type="Proteomes" id="UP001565927">
    <property type="component" value="Unassembled WGS sequence"/>
</dbReference>
<dbReference type="EMBL" id="JBGFTU010000018">
    <property type="protein sequence ID" value="MEZ0166168.1"/>
    <property type="molecule type" value="Genomic_DNA"/>
</dbReference>
<accession>A0ABV4H3L2</accession>
<dbReference type="PANTHER" id="PTHR30532:SF24">
    <property type="entry name" value="FERRIC ENTEROBACTIN-BINDING PERIPLASMIC PROTEIN FEPB"/>
    <property type="match status" value="1"/>
</dbReference>
<dbReference type="InterPro" id="IPR002491">
    <property type="entry name" value="ABC_transptr_periplasmic_BD"/>
</dbReference>
<evidence type="ECO:0000256" key="3">
    <source>
        <dbReference type="ARBA" id="ARBA00022448"/>
    </source>
</evidence>
<keyword evidence="9" id="KW-1185">Reference proteome</keyword>
<reference evidence="8 9" key="1">
    <citation type="submission" date="2024-07" db="EMBL/GenBank/DDBJ databases">
        <authorList>
            <person name="Thanompreechachai J."/>
            <person name="Duangmal K."/>
        </authorList>
    </citation>
    <scope>NUCLEOTIDE SEQUENCE [LARGE SCALE GENOMIC DNA]</scope>
    <source>
        <strain evidence="8 9">LSe6-4</strain>
    </source>
</reference>
<keyword evidence="4 6" id="KW-0732">Signal</keyword>
<dbReference type="SUPFAM" id="SSF53807">
    <property type="entry name" value="Helical backbone' metal receptor"/>
    <property type="match status" value="1"/>
</dbReference>
<keyword evidence="3" id="KW-0813">Transport</keyword>
<feature type="domain" description="Fe/B12 periplasmic-binding" evidence="7">
    <location>
        <begin position="73"/>
        <end position="341"/>
    </location>
</feature>
<dbReference type="PROSITE" id="PS50983">
    <property type="entry name" value="FE_B12_PBP"/>
    <property type="match status" value="1"/>
</dbReference>
<dbReference type="Pfam" id="PF01497">
    <property type="entry name" value="Peripla_BP_2"/>
    <property type="match status" value="1"/>
</dbReference>
<dbReference type="RefSeq" id="WP_370442388.1">
    <property type="nucleotide sequence ID" value="NZ_JBGFTU010000018.1"/>
</dbReference>
<name>A0ABV4H3L2_9ACTN</name>
<dbReference type="PROSITE" id="PS51257">
    <property type="entry name" value="PROKAR_LIPOPROTEIN"/>
    <property type="match status" value="1"/>
</dbReference>
<evidence type="ECO:0000256" key="4">
    <source>
        <dbReference type="ARBA" id="ARBA00022729"/>
    </source>
</evidence>
<dbReference type="Gene3D" id="3.40.50.1980">
    <property type="entry name" value="Nitrogenase molybdenum iron protein domain"/>
    <property type="match status" value="2"/>
</dbReference>
<feature type="compositionally biased region" description="Low complexity" evidence="5">
    <location>
        <begin position="32"/>
        <end position="52"/>
    </location>
</feature>
<evidence type="ECO:0000256" key="2">
    <source>
        <dbReference type="ARBA" id="ARBA00008814"/>
    </source>
</evidence>
<evidence type="ECO:0000256" key="1">
    <source>
        <dbReference type="ARBA" id="ARBA00004196"/>
    </source>
</evidence>
<organism evidence="8 9">
    <name type="scientific">Kineococcus halophytocola</name>
    <dbReference type="NCBI Taxonomy" id="3234027"/>
    <lineage>
        <taxon>Bacteria</taxon>
        <taxon>Bacillati</taxon>
        <taxon>Actinomycetota</taxon>
        <taxon>Actinomycetes</taxon>
        <taxon>Kineosporiales</taxon>
        <taxon>Kineosporiaceae</taxon>
        <taxon>Kineococcus</taxon>
    </lineage>
</organism>
<comment type="subcellular location">
    <subcellularLocation>
        <location evidence="1">Cell envelope</location>
    </subcellularLocation>
</comment>
<comment type="caution">
    <text evidence="8">The sequence shown here is derived from an EMBL/GenBank/DDBJ whole genome shotgun (WGS) entry which is preliminary data.</text>
</comment>
<feature type="chain" id="PRO_5045808089" evidence="6">
    <location>
        <begin position="22"/>
        <end position="342"/>
    </location>
</feature>
<protein>
    <submittedName>
        <fullName evidence="8">ABC transporter substrate-binding protein</fullName>
    </submittedName>
</protein>
<sequence length="342" mass="35355">MSAPMSRRHLLSASVLGAAGAAGLGACGGPGTPDTGETPGTPGTPGTPAAAPGFPFRYEHAFGETVLDSPVSRVAVLGVADADPLLALGVQPLTNTGYSFYPQQGLGPWAADLLTGDLLKLTSDTQANVEQVASVRPDLVLALVSGIDQDRYDQLSRVAPVLARPAGSAPYAADRTATTLAVARALGREEEGRRWCEAADAAFTDAVAAHPEFSGRTAVVALPYDGRYGVYSPQDARGAFLGDLGFSLPPALSALDTGESFFIDVSAERLDLLDADVLVVLTDDSTRAAVEEDRVLADLPVVRRGALVLPDLDVRGAMTYNSVLSVPYGVSRLVPDLAAALA</sequence>